<gene>
    <name evidence="1" type="ORF">JNB62_05540</name>
</gene>
<evidence type="ECO:0000313" key="1">
    <source>
        <dbReference type="EMBL" id="MBW9093139.1"/>
    </source>
</evidence>
<dbReference type="RefSeq" id="WP_220299861.1">
    <property type="nucleotide sequence ID" value="NZ_JAEUAW010000003.1"/>
</dbReference>
<organism evidence="1 2">
    <name type="scientific">Microbacterium jejuense</name>
    <dbReference type="NCBI Taxonomy" id="1263637"/>
    <lineage>
        <taxon>Bacteria</taxon>
        <taxon>Bacillati</taxon>
        <taxon>Actinomycetota</taxon>
        <taxon>Actinomycetes</taxon>
        <taxon>Micrococcales</taxon>
        <taxon>Microbacteriaceae</taxon>
        <taxon>Microbacterium</taxon>
    </lineage>
</organism>
<reference evidence="1 2" key="1">
    <citation type="journal article" date="2021" name="MBio">
        <title>Poor Competitiveness of Bradyrhizobium in Pigeon Pea Root Colonization in Indian Soils.</title>
        <authorList>
            <person name="Chalasani D."/>
            <person name="Basu A."/>
            <person name="Pullabhotla S.V.S.R.N."/>
            <person name="Jorrin B."/>
            <person name="Neal A.L."/>
            <person name="Poole P.S."/>
            <person name="Podile A.R."/>
            <person name="Tkacz A."/>
        </authorList>
    </citation>
    <scope>NUCLEOTIDE SEQUENCE [LARGE SCALE GENOMIC DNA]</scope>
    <source>
        <strain evidence="1 2">HU14</strain>
    </source>
</reference>
<keyword evidence="2" id="KW-1185">Reference proteome</keyword>
<accession>A0ABS7HJL6</accession>
<dbReference type="Proteomes" id="UP001196843">
    <property type="component" value="Unassembled WGS sequence"/>
</dbReference>
<evidence type="ECO:0000313" key="2">
    <source>
        <dbReference type="Proteomes" id="UP001196843"/>
    </source>
</evidence>
<protein>
    <recommendedName>
        <fullName evidence="3">HNH endonuclease</fullName>
    </recommendedName>
</protein>
<evidence type="ECO:0008006" key="3">
    <source>
        <dbReference type="Google" id="ProtNLM"/>
    </source>
</evidence>
<name>A0ABS7HJL6_9MICO</name>
<proteinExistence type="predicted"/>
<comment type="caution">
    <text evidence="1">The sequence shown here is derived from an EMBL/GenBank/DDBJ whole genome shotgun (WGS) entry which is preliminary data.</text>
</comment>
<dbReference type="EMBL" id="JAEUAW010000003">
    <property type="protein sequence ID" value="MBW9093139.1"/>
    <property type="molecule type" value="Genomic_DNA"/>
</dbReference>
<sequence length="133" mass="14664">MGAGDFTPQTVRTAFFDREKERCFVCRTPLRWEDRGIGWSAHHRKPRGAGGTSDPRIGSIANCLILCGSGTTGCHGRIERNREVAKAVGLLIPGNTTTEEYAPASVRVRRMDKTWWLLTESGRAVEVDEGMAS</sequence>